<dbReference type="InterPro" id="IPR013217">
    <property type="entry name" value="Methyltransf_12"/>
</dbReference>
<dbReference type="InterPro" id="IPR029063">
    <property type="entry name" value="SAM-dependent_MTases_sf"/>
</dbReference>
<feature type="domain" description="Methyltransferase type 12" evidence="1">
    <location>
        <begin position="49"/>
        <end position="147"/>
    </location>
</feature>
<evidence type="ECO:0000313" key="3">
    <source>
        <dbReference type="EMBL" id="MEJ5977048.1"/>
    </source>
</evidence>
<dbReference type="GO" id="GO:0008168">
    <property type="term" value="F:methyltransferase activity"/>
    <property type="evidence" value="ECO:0007669"/>
    <property type="project" value="UniProtKB-KW"/>
</dbReference>
<dbReference type="CDD" id="cd02440">
    <property type="entry name" value="AdoMet_MTases"/>
    <property type="match status" value="1"/>
</dbReference>
<sequence length="513" mass="55974">MSDWTSGYVADIGYTHGFYRELTPKVLDFVALSKGLHSPDSAGPLAYCELGCGQGYSANLLAAANPQVQFHATDFNPAHIVGAQALARAAGTENVHFYDDAFADFLDRPELPQFDVISLHGIYSWIGAEHRATIVEFIRRKLKPGGLVYISYNCLPGWSPGAPVRHLMYLHGKAQGGPTIGRLDPALGFIDKLIGADAKYFAANPALKARHEALTKQNKNYLAHEYLNDAWTLFYHSDVAAELGEAKLGYLGSANLLDHIDAVNFTSDQKAILVQVTDPVLRETVRDYIVNQQFRRDVFSKGAIPLPDSVRREAWLDQRFALMVARPDVSMKIRGGIGEADLHADVYGPILDALAGGPVTVRQLVDGNPAVAALGWNRLAEALVILVGSGQVQPCLPARTDAKRHKSTKAFNSAVLRHARDSADLQQLASPVTGGGVPLSRFQQLFLLALESGRKGTDDAAQFAWEVIQQQGQAILKDGKPLNTPEENLAELQRQAAAFFEKLVPVLRQLQVI</sequence>
<keyword evidence="3" id="KW-0489">Methyltransferase</keyword>
<dbReference type="Proteomes" id="UP001361239">
    <property type="component" value="Unassembled WGS sequence"/>
</dbReference>
<keyword evidence="4" id="KW-1185">Reference proteome</keyword>
<dbReference type="SUPFAM" id="SSF53335">
    <property type="entry name" value="S-adenosyl-L-methionine-dependent methyltransferases"/>
    <property type="match status" value="1"/>
</dbReference>
<dbReference type="InterPro" id="IPR018773">
    <property type="entry name" value="MeTrfase_reg_dom_prd"/>
</dbReference>
<protein>
    <submittedName>
        <fullName evidence="3">Class I SAM-dependent methyltransferase</fullName>
    </submittedName>
</protein>
<dbReference type="Gene3D" id="3.40.50.150">
    <property type="entry name" value="Vaccinia Virus protein VP39"/>
    <property type="match status" value="1"/>
</dbReference>
<accession>A0ABU8RVL6</accession>
<keyword evidence="3" id="KW-0808">Transferase</keyword>
<comment type="caution">
    <text evidence="3">The sequence shown here is derived from an EMBL/GenBank/DDBJ whole genome shotgun (WGS) entry which is preliminary data.</text>
</comment>
<proteinExistence type="predicted"/>
<reference evidence="3 4" key="1">
    <citation type="submission" date="2024-03" db="EMBL/GenBank/DDBJ databases">
        <authorList>
            <person name="Jo J.-H."/>
        </authorList>
    </citation>
    <scope>NUCLEOTIDE SEQUENCE [LARGE SCALE GENOMIC DNA]</scope>
    <source>
        <strain evidence="3 4">PS1R-30</strain>
    </source>
</reference>
<dbReference type="Pfam" id="PF08242">
    <property type="entry name" value="Methyltransf_12"/>
    <property type="match status" value="1"/>
</dbReference>
<name>A0ABU8RVL6_9SPHN</name>
<gene>
    <name evidence="3" type="ORF">WG901_10415</name>
</gene>
<dbReference type="RefSeq" id="WP_339587001.1">
    <property type="nucleotide sequence ID" value="NZ_JBBHJZ010000002.1"/>
</dbReference>
<evidence type="ECO:0000259" key="2">
    <source>
        <dbReference type="Pfam" id="PF10119"/>
    </source>
</evidence>
<evidence type="ECO:0000259" key="1">
    <source>
        <dbReference type="Pfam" id="PF08242"/>
    </source>
</evidence>
<evidence type="ECO:0000313" key="4">
    <source>
        <dbReference type="Proteomes" id="UP001361239"/>
    </source>
</evidence>
<feature type="domain" description="Methyltransferase regulatory" evidence="2">
    <location>
        <begin position="218"/>
        <end position="299"/>
    </location>
</feature>
<dbReference type="GO" id="GO:0032259">
    <property type="term" value="P:methylation"/>
    <property type="evidence" value="ECO:0007669"/>
    <property type="project" value="UniProtKB-KW"/>
</dbReference>
<organism evidence="3 4">
    <name type="scientific">Novosphingobium anseongense</name>
    <dbReference type="NCBI Taxonomy" id="3133436"/>
    <lineage>
        <taxon>Bacteria</taxon>
        <taxon>Pseudomonadati</taxon>
        <taxon>Pseudomonadota</taxon>
        <taxon>Alphaproteobacteria</taxon>
        <taxon>Sphingomonadales</taxon>
        <taxon>Sphingomonadaceae</taxon>
        <taxon>Novosphingobium</taxon>
    </lineage>
</organism>
<dbReference type="EMBL" id="JBBHJZ010000002">
    <property type="protein sequence ID" value="MEJ5977048.1"/>
    <property type="molecule type" value="Genomic_DNA"/>
</dbReference>
<dbReference type="Pfam" id="PF10119">
    <property type="entry name" value="MethyTransf_Reg"/>
    <property type="match status" value="1"/>
</dbReference>